<dbReference type="GO" id="GO:0035438">
    <property type="term" value="F:cyclic-di-GMP binding"/>
    <property type="evidence" value="ECO:0007669"/>
    <property type="project" value="InterPro"/>
</dbReference>
<organism evidence="4 5">
    <name type="scientific">Abyssobacteria bacterium (strain SURF_5)</name>
    <dbReference type="NCBI Taxonomy" id="2093360"/>
    <lineage>
        <taxon>Bacteria</taxon>
        <taxon>Pseudomonadati</taxon>
        <taxon>Candidatus Hydrogenedentota</taxon>
        <taxon>Candidatus Abyssobacteria</taxon>
    </lineage>
</organism>
<keyword evidence="4" id="KW-0966">Cell projection</keyword>
<dbReference type="Pfam" id="PF07238">
    <property type="entry name" value="PilZ"/>
    <property type="match status" value="1"/>
</dbReference>
<dbReference type="InterPro" id="IPR009926">
    <property type="entry name" value="T3SS_YcgR_PilZN"/>
</dbReference>
<dbReference type="Proteomes" id="UP000265882">
    <property type="component" value="Unassembled WGS sequence"/>
</dbReference>
<proteinExistence type="predicted"/>
<keyword evidence="1" id="KW-0812">Transmembrane</keyword>
<keyword evidence="1" id="KW-0472">Membrane</keyword>
<evidence type="ECO:0000313" key="5">
    <source>
        <dbReference type="Proteomes" id="UP000265882"/>
    </source>
</evidence>
<dbReference type="Pfam" id="PF12945">
    <property type="entry name" value="PilZNR"/>
    <property type="match status" value="1"/>
</dbReference>
<keyword evidence="1" id="KW-1133">Transmembrane helix</keyword>
<dbReference type="AlphaFoldDB" id="A0A3A4NQY1"/>
<accession>A0A3A4NQY1</accession>
<gene>
    <name evidence="4" type="ORF">C4520_07475</name>
</gene>
<name>A0A3A4NQY1_ABYX5</name>
<feature type="transmembrane region" description="Helical" evidence="1">
    <location>
        <begin position="31"/>
        <end position="51"/>
    </location>
</feature>
<reference evidence="4 5" key="1">
    <citation type="journal article" date="2017" name="ISME J.">
        <title>Energy and carbon metabolisms in a deep terrestrial subsurface fluid microbial community.</title>
        <authorList>
            <person name="Momper L."/>
            <person name="Jungbluth S.P."/>
            <person name="Lee M.D."/>
            <person name="Amend J.P."/>
        </authorList>
    </citation>
    <scope>NUCLEOTIDE SEQUENCE [LARGE SCALE GENOMIC DNA]</scope>
    <source>
        <strain evidence="4">SURF_5</strain>
    </source>
</reference>
<evidence type="ECO:0000313" key="4">
    <source>
        <dbReference type="EMBL" id="RJP22857.1"/>
    </source>
</evidence>
<evidence type="ECO:0000256" key="1">
    <source>
        <dbReference type="SAM" id="Phobius"/>
    </source>
</evidence>
<feature type="domain" description="Type III secretion system flagellar brake protein YcgR PilZN" evidence="3">
    <location>
        <begin position="157"/>
        <end position="224"/>
    </location>
</feature>
<protein>
    <submittedName>
        <fullName evidence="4">Flagellar brake protein</fullName>
    </submittedName>
</protein>
<keyword evidence="4" id="KW-0969">Cilium</keyword>
<dbReference type="Gene3D" id="2.40.10.220">
    <property type="entry name" value="predicted glycosyltransferase like domains"/>
    <property type="match status" value="1"/>
</dbReference>
<comment type="caution">
    <text evidence="4">The sequence shown here is derived from an EMBL/GenBank/DDBJ whole genome shotgun (WGS) entry which is preliminary data.</text>
</comment>
<keyword evidence="4" id="KW-0282">Flagellum</keyword>
<dbReference type="EMBL" id="QZKU01000053">
    <property type="protein sequence ID" value="RJP22857.1"/>
    <property type="molecule type" value="Genomic_DNA"/>
</dbReference>
<evidence type="ECO:0000259" key="2">
    <source>
        <dbReference type="Pfam" id="PF07238"/>
    </source>
</evidence>
<sequence>MFASVLLAAQQLDYHTLLTYLRPPKPSAATLWWMLAAIIGAVCAFSAFELISRRIRTARIMQKSRDDFSRLALVFQLAPEEVKQLKTLVKLGQIKHPDRLLVSFEFFNSRLEEMGPNASRQLTESDVQELRIIRNKIFFGERMKLPPVRTTRDLKTNQWLHLKRQSDGKVFMAPVVEAAPTGLLAVTPKAQGKYVHFEPGEKFNIYFWRDRDASYHFESQVISQSGGRQLITRFEHVDDIERNQRRQYHRVDTNIPVTVIPVTREELEGSGPKKLKWDQPSLSGHVINLSGAGLALAMRLPLKANDLVYIELPAEDDGCLPVIAKILAVNRRGTTGEFIMNVEFAGMSPDTHEKIFRLIYSKAKQKLPAGV</sequence>
<feature type="domain" description="PilZ" evidence="2">
    <location>
        <begin position="244"/>
        <end position="360"/>
    </location>
</feature>
<evidence type="ECO:0000259" key="3">
    <source>
        <dbReference type="Pfam" id="PF12945"/>
    </source>
</evidence>
<dbReference type="InterPro" id="IPR009875">
    <property type="entry name" value="PilZ_domain"/>
</dbReference>